<dbReference type="OrthoDB" id="5679620at2"/>
<keyword evidence="2" id="KW-1185">Reference proteome</keyword>
<dbReference type="Proteomes" id="UP000321820">
    <property type="component" value="Chromosome"/>
</dbReference>
<sequence>MDSVSFRPGKAYLSSLSPAVPWAVIFEDEGDTAYFYAIDTRRGDSDDRILDAVLIYNVKHIPDAEREHLASIVWSPDGLKALLYLNGYAHAIFDFQNRCGYCRTNFPNFMEDQLSAWRTSSHAWNDDVLQEFEATLYR</sequence>
<dbReference type="InterPro" id="IPR014449">
    <property type="entry name" value="UCP007050_HI0931"/>
</dbReference>
<evidence type="ECO:0000313" key="1">
    <source>
        <dbReference type="EMBL" id="QEE27099.1"/>
    </source>
</evidence>
<evidence type="ECO:0000313" key="2">
    <source>
        <dbReference type="Proteomes" id="UP000321820"/>
    </source>
</evidence>
<dbReference type="RefSeq" id="WP_147646293.1">
    <property type="nucleotide sequence ID" value="NZ_CP042806.1"/>
</dbReference>
<proteinExistence type="predicted"/>
<dbReference type="Pfam" id="PF10008">
    <property type="entry name" value="DUF2251"/>
    <property type="match status" value="1"/>
</dbReference>
<reference evidence="1 2" key="1">
    <citation type="submission" date="2019-08" db="EMBL/GenBank/DDBJ databases">
        <title>Complete genome sequence of Terriglobus albidus strain ORNL.</title>
        <authorList>
            <person name="Podar M."/>
        </authorList>
    </citation>
    <scope>NUCLEOTIDE SEQUENCE [LARGE SCALE GENOMIC DNA]</scope>
    <source>
        <strain evidence="1 2">ORNL</strain>
    </source>
</reference>
<dbReference type="AlphaFoldDB" id="A0A5B9E5M7"/>
<dbReference type="KEGG" id="talb:FTW19_03170"/>
<protein>
    <submittedName>
        <fullName evidence="1">DUF2251 domain-containing protein</fullName>
    </submittedName>
</protein>
<name>A0A5B9E5M7_9BACT</name>
<gene>
    <name evidence="1" type="ORF">FTW19_03170</name>
</gene>
<dbReference type="EMBL" id="CP042806">
    <property type="protein sequence ID" value="QEE27099.1"/>
    <property type="molecule type" value="Genomic_DNA"/>
</dbReference>
<accession>A0A5B9E5M7</accession>
<organism evidence="1 2">
    <name type="scientific">Terriglobus albidus</name>
    <dbReference type="NCBI Taxonomy" id="1592106"/>
    <lineage>
        <taxon>Bacteria</taxon>
        <taxon>Pseudomonadati</taxon>
        <taxon>Acidobacteriota</taxon>
        <taxon>Terriglobia</taxon>
        <taxon>Terriglobales</taxon>
        <taxon>Acidobacteriaceae</taxon>
        <taxon>Terriglobus</taxon>
    </lineage>
</organism>